<reference evidence="1 2" key="1">
    <citation type="journal article" date="2013" name="Int. J. Syst. Evol. Microbiol.">
        <title>Kordia antarctica sp. nov., isolated from Antarctic seawater.</title>
        <authorList>
            <person name="Baek K."/>
            <person name="Choi A."/>
            <person name="Kang I."/>
            <person name="Lee K."/>
            <person name="Cho J.C."/>
        </authorList>
    </citation>
    <scope>NUCLEOTIDE SEQUENCE [LARGE SCALE GENOMIC DNA]</scope>
    <source>
        <strain evidence="1 2">IMCC3317</strain>
    </source>
</reference>
<dbReference type="AlphaFoldDB" id="A0A7L4ZHY1"/>
<gene>
    <name evidence="1" type="ORF">IMCC3317_17000</name>
</gene>
<dbReference type="KEGG" id="kan:IMCC3317_17000"/>
<sequence>MKKQSLKNVLRLKRATIVSFVNRQTINGGIKNETGESCVDVCETRENLECSWGAK</sequence>
<dbReference type="Proteomes" id="UP000464657">
    <property type="component" value="Chromosome"/>
</dbReference>
<name>A0A7L4ZHY1_9FLAO</name>
<keyword evidence="2" id="KW-1185">Reference proteome</keyword>
<dbReference type="EMBL" id="CP019288">
    <property type="protein sequence ID" value="QHI36338.1"/>
    <property type="molecule type" value="Genomic_DNA"/>
</dbReference>
<organism evidence="1 2">
    <name type="scientific">Kordia antarctica</name>
    <dbReference type="NCBI Taxonomy" id="1218801"/>
    <lineage>
        <taxon>Bacteria</taxon>
        <taxon>Pseudomonadati</taxon>
        <taxon>Bacteroidota</taxon>
        <taxon>Flavobacteriia</taxon>
        <taxon>Flavobacteriales</taxon>
        <taxon>Flavobacteriaceae</taxon>
        <taxon>Kordia</taxon>
    </lineage>
</organism>
<proteinExistence type="predicted"/>
<dbReference type="RefSeq" id="WP_160129053.1">
    <property type="nucleotide sequence ID" value="NZ_CP019288.1"/>
</dbReference>
<evidence type="ECO:0000313" key="1">
    <source>
        <dbReference type="EMBL" id="QHI36338.1"/>
    </source>
</evidence>
<dbReference type="OrthoDB" id="1454027at2"/>
<protein>
    <submittedName>
        <fullName evidence="1">Uncharacterized protein</fullName>
    </submittedName>
</protein>
<evidence type="ECO:0000313" key="2">
    <source>
        <dbReference type="Proteomes" id="UP000464657"/>
    </source>
</evidence>
<accession>A0A7L4ZHY1</accession>